<dbReference type="PROSITE" id="PS50090">
    <property type="entry name" value="MYB_LIKE"/>
    <property type="match status" value="2"/>
</dbReference>
<evidence type="ECO:0000313" key="11">
    <source>
        <dbReference type="Proteomes" id="UP000002051"/>
    </source>
</evidence>
<dbReference type="Gene3D" id="1.10.10.60">
    <property type="entry name" value="Homeodomain-like"/>
    <property type="match status" value="2"/>
</dbReference>
<feature type="compositionally biased region" description="Low complexity" evidence="6">
    <location>
        <begin position="339"/>
        <end position="353"/>
    </location>
</feature>
<keyword evidence="2" id="KW-0677">Repeat</keyword>
<dbReference type="InterPro" id="IPR009057">
    <property type="entry name" value="Homeodomain-like_sf"/>
</dbReference>
<dbReference type="PANTHER" id="PTHR45614">
    <property type="entry name" value="MYB PROTEIN-RELATED"/>
    <property type="match status" value="1"/>
</dbReference>
<dbReference type="CDD" id="cd00167">
    <property type="entry name" value="SANT"/>
    <property type="match status" value="2"/>
</dbReference>
<dbReference type="InterPro" id="IPR001005">
    <property type="entry name" value="SANT/Myb"/>
</dbReference>
<evidence type="ECO:0000313" key="10">
    <source>
        <dbReference type="EnsemblPlants" id="KEH34230"/>
    </source>
</evidence>
<comment type="subcellular location">
    <subcellularLocation>
        <location evidence="1">Nucleus</location>
    </subcellularLocation>
</comment>
<name>A0A072V7R5_MEDTR</name>
<dbReference type="GO" id="GO:0006355">
    <property type="term" value="P:regulation of DNA-templated transcription"/>
    <property type="evidence" value="ECO:0000318"/>
    <property type="project" value="GO_Central"/>
</dbReference>
<dbReference type="GO" id="GO:0000981">
    <property type="term" value="F:DNA-binding transcription factor activity, RNA polymerase II-specific"/>
    <property type="evidence" value="ECO:0000318"/>
    <property type="project" value="GO_Central"/>
</dbReference>
<keyword evidence="5" id="KW-0539">Nucleus</keyword>
<keyword evidence="4" id="KW-0238">DNA-binding</keyword>
<feature type="domain" description="Myb-like" evidence="7">
    <location>
        <begin position="133"/>
        <end position="179"/>
    </location>
</feature>
<feature type="domain" description="Myb-like" evidence="7">
    <location>
        <begin position="180"/>
        <end position="230"/>
    </location>
</feature>
<keyword evidence="3" id="KW-0805">Transcription regulation</keyword>
<dbReference type="KEGG" id="mtr:25490843"/>
<evidence type="ECO:0000256" key="3">
    <source>
        <dbReference type="ARBA" id="ARBA00023015"/>
    </source>
</evidence>
<dbReference type="PANTHER" id="PTHR45614:SF218">
    <property type="entry name" value="TRANSCRIPTION FACTOR MYB119-RELATED"/>
    <property type="match status" value="1"/>
</dbReference>
<dbReference type="SUPFAM" id="SSF46689">
    <property type="entry name" value="Homeodomain-like"/>
    <property type="match status" value="1"/>
</dbReference>
<feature type="region of interest" description="Disordered" evidence="6">
    <location>
        <begin position="218"/>
        <end position="252"/>
    </location>
</feature>
<feature type="compositionally biased region" description="Polar residues" evidence="6">
    <location>
        <begin position="242"/>
        <end position="252"/>
    </location>
</feature>
<dbReference type="HOGENOM" id="CLU_034700_1_0_1"/>
<sequence>MKPIGVRIGGGDNLKITNHSSIGPPLTAIDRFLWGQHNHFPQKKLQQNVDGQNICSFGYSNGSTYSFMWPNNNIMSQEASFVDHLLANEEVMNWTQQIPSLCVEKEDAINGLGKGAKMVGRRPKKVSSFSLIKGQWTDEEDRKLLKLVKQYGVRKWSQIAEKLEGRAGKQCRERWHNHLRPDIKKDSWSEEEERMLIETHGMIGNRWAEIAKRIPGRTENAIKNHWNATKRRQNSRRKNKRPQTTDGKPQSSILQDYIKTLTTQKAFISTTAAAAAAATTTTATSSVSAISEDPSSNQSSFVFSNLSHENSSSPLISESYDDELLFMQQLFKVNNNAEPVNPYSKKPSSNSYPLDYSSQTNSNQILPDVTDCGFVHSNPSNYPKPNSQNNMYLSTSSTPMMNYLNSDHYLPPMLNGIQNQNNVELHLGNMNFSEGKREMDLLELVSSAQFY</sequence>
<keyword evidence="3" id="KW-0804">Transcription</keyword>
<feature type="compositionally biased region" description="Basic residues" evidence="6">
    <location>
        <begin position="228"/>
        <end position="241"/>
    </location>
</feature>
<keyword evidence="11" id="KW-1185">Reference proteome</keyword>
<dbReference type="GO" id="GO:0000978">
    <property type="term" value="F:RNA polymerase II cis-regulatory region sequence-specific DNA binding"/>
    <property type="evidence" value="ECO:0000318"/>
    <property type="project" value="GO_Central"/>
</dbReference>
<organism evidence="9 11">
    <name type="scientific">Medicago truncatula</name>
    <name type="common">Barrel medic</name>
    <name type="synonym">Medicago tribuloides</name>
    <dbReference type="NCBI Taxonomy" id="3880"/>
    <lineage>
        <taxon>Eukaryota</taxon>
        <taxon>Viridiplantae</taxon>
        <taxon>Streptophyta</taxon>
        <taxon>Embryophyta</taxon>
        <taxon>Tracheophyta</taxon>
        <taxon>Spermatophyta</taxon>
        <taxon>Magnoliopsida</taxon>
        <taxon>eudicotyledons</taxon>
        <taxon>Gunneridae</taxon>
        <taxon>Pentapetalae</taxon>
        <taxon>rosids</taxon>
        <taxon>fabids</taxon>
        <taxon>Fabales</taxon>
        <taxon>Fabaceae</taxon>
        <taxon>Papilionoideae</taxon>
        <taxon>50 kb inversion clade</taxon>
        <taxon>NPAAA clade</taxon>
        <taxon>Hologalegina</taxon>
        <taxon>IRL clade</taxon>
        <taxon>Trifolieae</taxon>
        <taxon>Medicago</taxon>
    </lineage>
</organism>
<protein>
    <submittedName>
        <fullName evidence="9">Myb transcription factor</fullName>
    </submittedName>
</protein>
<dbReference type="FunFam" id="1.10.10.60:FF:000010">
    <property type="entry name" value="Transcriptional activator Myb isoform A"/>
    <property type="match status" value="1"/>
</dbReference>
<accession>A0A072V7R5</accession>
<dbReference type="EMBL" id="CM001219">
    <property type="protein sequence ID" value="KEH34230.1"/>
    <property type="molecule type" value="Genomic_DNA"/>
</dbReference>
<dbReference type="GO" id="GO:0005634">
    <property type="term" value="C:nucleus"/>
    <property type="evidence" value="ECO:0000318"/>
    <property type="project" value="GO_Central"/>
</dbReference>
<dbReference type="SMART" id="SM00717">
    <property type="entry name" value="SANT"/>
    <property type="match status" value="2"/>
</dbReference>
<feature type="domain" description="HTH myb-type" evidence="8">
    <location>
        <begin position="184"/>
        <end position="234"/>
    </location>
</feature>
<evidence type="ECO:0000256" key="4">
    <source>
        <dbReference type="ARBA" id="ARBA00023125"/>
    </source>
</evidence>
<reference evidence="10" key="3">
    <citation type="submission" date="2015-04" db="UniProtKB">
        <authorList>
            <consortium name="EnsemblPlants"/>
        </authorList>
    </citation>
    <scope>IDENTIFICATION</scope>
    <source>
        <strain evidence="10">cv. Jemalong A17</strain>
    </source>
</reference>
<dbReference type="PROSITE" id="PS51294">
    <property type="entry name" value="HTH_MYB"/>
    <property type="match status" value="2"/>
</dbReference>
<dbReference type="InterPro" id="IPR017930">
    <property type="entry name" value="Myb_dom"/>
</dbReference>
<reference evidence="9 11" key="2">
    <citation type="journal article" date="2014" name="BMC Genomics">
        <title>An improved genome release (version Mt4.0) for the model legume Medicago truncatula.</title>
        <authorList>
            <person name="Tang H."/>
            <person name="Krishnakumar V."/>
            <person name="Bidwell S."/>
            <person name="Rosen B."/>
            <person name="Chan A."/>
            <person name="Zhou S."/>
            <person name="Gentzbittel L."/>
            <person name="Childs K.L."/>
            <person name="Yandell M."/>
            <person name="Gundlach H."/>
            <person name="Mayer K.F."/>
            <person name="Schwartz D.C."/>
            <person name="Town C.D."/>
        </authorList>
    </citation>
    <scope>GENOME REANNOTATION</scope>
    <source>
        <strain evidence="9">A17</strain>
        <strain evidence="10 11">cv. Jemalong A17</strain>
    </source>
</reference>
<reference evidence="9 11" key="1">
    <citation type="journal article" date="2011" name="Nature">
        <title>The Medicago genome provides insight into the evolution of rhizobial symbioses.</title>
        <authorList>
            <person name="Young N.D."/>
            <person name="Debelle F."/>
            <person name="Oldroyd G.E."/>
            <person name="Geurts R."/>
            <person name="Cannon S.B."/>
            <person name="Udvardi M.K."/>
            <person name="Benedito V.A."/>
            <person name="Mayer K.F."/>
            <person name="Gouzy J."/>
            <person name="Schoof H."/>
            <person name="Van de Peer Y."/>
            <person name="Proost S."/>
            <person name="Cook D.R."/>
            <person name="Meyers B.C."/>
            <person name="Spannagl M."/>
            <person name="Cheung F."/>
            <person name="De Mita S."/>
            <person name="Krishnakumar V."/>
            <person name="Gundlach H."/>
            <person name="Zhou S."/>
            <person name="Mudge J."/>
            <person name="Bharti A.K."/>
            <person name="Murray J.D."/>
            <person name="Naoumkina M.A."/>
            <person name="Rosen B."/>
            <person name="Silverstein K.A."/>
            <person name="Tang H."/>
            <person name="Rombauts S."/>
            <person name="Zhao P.X."/>
            <person name="Zhou P."/>
            <person name="Barbe V."/>
            <person name="Bardou P."/>
            <person name="Bechner M."/>
            <person name="Bellec A."/>
            <person name="Berger A."/>
            <person name="Berges H."/>
            <person name="Bidwell S."/>
            <person name="Bisseling T."/>
            <person name="Choisne N."/>
            <person name="Couloux A."/>
            <person name="Denny R."/>
            <person name="Deshpande S."/>
            <person name="Dai X."/>
            <person name="Doyle J.J."/>
            <person name="Dudez A.M."/>
            <person name="Farmer A.D."/>
            <person name="Fouteau S."/>
            <person name="Franken C."/>
            <person name="Gibelin C."/>
            <person name="Gish J."/>
            <person name="Goldstein S."/>
            <person name="Gonzalez A.J."/>
            <person name="Green P.J."/>
            <person name="Hallab A."/>
            <person name="Hartog M."/>
            <person name="Hua A."/>
            <person name="Humphray S.J."/>
            <person name="Jeong D.H."/>
            <person name="Jing Y."/>
            <person name="Jocker A."/>
            <person name="Kenton S.M."/>
            <person name="Kim D.J."/>
            <person name="Klee K."/>
            <person name="Lai H."/>
            <person name="Lang C."/>
            <person name="Lin S."/>
            <person name="Macmil S.L."/>
            <person name="Magdelenat G."/>
            <person name="Matthews L."/>
            <person name="McCorrison J."/>
            <person name="Monaghan E.L."/>
            <person name="Mun J.H."/>
            <person name="Najar F.Z."/>
            <person name="Nicholson C."/>
            <person name="Noirot C."/>
            <person name="O'Bleness M."/>
            <person name="Paule C.R."/>
            <person name="Poulain J."/>
            <person name="Prion F."/>
            <person name="Qin B."/>
            <person name="Qu C."/>
            <person name="Retzel E.F."/>
            <person name="Riddle C."/>
            <person name="Sallet E."/>
            <person name="Samain S."/>
            <person name="Samson N."/>
            <person name="Sanders I."/>
            <person name="Saurat O."/>
            <person name="Scarpelli C."/>
            <person name="Schiex T."/>
            <person name="Segurens B."/>
            <person name="Severin A.J."/>
            <person name="Sherrier D.J."/>
            <person name="Shi R."/>
            <person name="Sims S."/>
            <person name="Singer S.R."/>
            <person name="Sinharoy S."/>
            <person name="Sterck L."/>
            <person name="Viollet A."/>
            <person name="Wang B.B."/>
            <person name="Wang K."/>
            <person name="Wang M."/>
            <person name="Wang X."/>
            <person name="Warfsmann J."/>
            <person name="Weissenbach J."/>
            <person name="White D.D."/>
            <person name="White J.D."/>
            <person name="Wiley G.B."/>
            <person name="Wincker P."/>
            <person name="Xing Y."/>
            <person name="Yang L."/>
            <person name="Yao Z."/>
            <person name="Ying F."/>
            <person name="Zhai J."/>
            <person name="Zhou L."/>
            <person name="Zuber A."/>
            <person name="Denarie J."/>
            <person name="Dixon R.A."/>
            <person name="May G.D."/>
            <person name="Schwartz D.C."/>
            <person name="Rogers J."/>
            <person name="Quetier F."/>
            <person name="Town C.D."/>
            <person name="Roe B.A."/>
        </authorList>
    </citation>
    <scope>NUCLEOTIDE SEQUENCE [LARGE SCALE GENOMIC DNA]</scope>
    <source>
        <strain evidence="9">A17</strain>
        <strain evidence="10 11">cv. Jemalong A17</strain>
    </source>
</reference>
<gene>
    <name evidence="10" type="primary">25490843</name>
    <name evidence="9" type="ordered locus">MTR_3g463400</name>
</gene>
<evidence type="ECO:0000256" key="1">
    <source>
        <dbReference type="ARBA" id="ARBA00004123"/>
    </source>
</evidence>
<feature type="region of interest" description="Disordered" evidence="6">
    <location>
        <begin position="337"/>
        <end position="360"/>
    </location>
</feature>
<evidence type="ECO:0000256" key="5">
    <source>
        <dbReference type="ARBA" id="ARBA00023242"/>
    </source>
</evidence>
<evidence type="ECO:0000256" key="2">
    <source>
        <dbReference type="ARBA" id="ARBA00022737"/>
    </source>
</evidence>
<feature type="domain" description="HTH myb-type" evidence="8">
    <location>
        <begin position="128"/>
        <end position="183"/>
    </location>
</feature>
<dbReference type="SMR" id="A0A072V7R5"/>
<proteinExistence type="predicted"/>
<dbReference type="EnsemblPlants" id="KEH34230">
    <property type="protein sequence ID" value="KEH34230"/>
    <property type="gene ID" value="MTR_3g463400"/>
</dbReference>
<dbReference type="InterPro" id="IPR050560">
    <property type="entry name" value="MYB_TF"/>
</dbReference>
<evidence type="ECO:0000256" key="6">
    <source>
        <dbReference type="SAM" id="MobiDB-lite"/>
    </source>
</evidence>
<evidence type="ECO:0000259" key="7">
    <source>
        <dbReference type="PROSITE" id="PS50090"/>
    </source>
</evidence>
<dbReference type="AlphaFoldDB" id="A0A072V7R5"/>
<evidence type="ECO:0000313" key="9">
    <source>
        <dbReference type="EMBL" id="KEH34230.1"/>
    </source>
</evidence>
<dbReference type="Proteomes" id="UP000002051">
    <property type="component" value="Chromosome 3"/>
</dbReference>
<evidence type="ECO:0000259" key="8">
    <source>
        <dbReference type="PROSITE" id="PS51294"/>
    </source>
</evidence>
<dbReference type="OrthoDB" id="2143914at2759"/>
<dbReference type="Pfam" id="PF13921">
    <property type="entry name" value="Myb_DNA-bind_6"/>
    <property type="match status" value="1"/>
</dbReference>